<evidence type="ECO:0000256" key="1">
    <source>
        <dbReference type="ARBA" id="ARBA00004609"/>
    </source>
</evidence>
<evidence type="ECO:0000256" key="10">
    <source>
        <dbReference type="ARBA" id="ARBA00023288"/>
    </source>
</evidence>
<proteinExistence type="inferred from homology"/>
<dbReference type="GO" id="GO:0098552">
    <property type="term" value="C:side of membrane"/>
    <property type="evidence" value="ECO:0007669"/>
    <property type="project" value="UniProtKB-KW"/>
</dbReference>
<keyword evidence="9" id="KW-0325">Glycoprotein</keyword>
<dbReference type="AlphaFoldDB" id="A0A401NRR2"/>
<keyword evidence="7" id="KW-0472">Membrane</keyword>
<dbReference type="Proteomes" id="UP000288216">
    <property type="component" value="Unassembled WGS sequence"/>
</dbReference>
<dbReference type="Gene3D" id="2.60.40.10">
    <property type="entry name" value="Immunoglobulins"/>
    <property type="match status" value="1"/>
</dbReference>
<dbReference type="OrthoDB" id="6159398at2759"/>
<keyword evidence="6" id="KW-0130">Cell adhesion</keyword>
<gene>
    <name evidence="15" type="ORF">scyTo_0007397</name>
</gene>
<dbReference type="InterPro" id="IPR003599">
    <property type="entry name" value="Ig_sub"/>
</dbReference>
<keyword evidence="3" id="KW-0336">GPI-anchor</keyword>
<organism evidence="15 16">
    <name type="scientific">Scyliorhinus torazame</name>
    <name type="common">Cloudy catshark</name>
    <name type="synonym">Catulus torazame</name>
    <dbReference type="NCBI Taxonomy" id="75743"/>
    <lineage>
        <taxon>Eukaryota</taxon>
        <taxon>Metazoa</taxon>
        <taxon>Chordata</taxon>
        <taxon>Craniata</taxon>
        <taxon>Vertebrata</taxon>
        <taxon>Chondrichthyes</taxon>
        <taxon>Elasmobranchii</taxon>
        <taxon>Galeomorphii</taxon>
        <taxon>Galeoidea</taxon>
        <taxon>Carcharhiniformes</taxon>
        <taxon>Scyliorhinidae</taxon>
        <taxon>Scyliorhinus</taxon>
    </lineage>
</organism>
<evidence type="ECO:0000256" key="5">
    <source>
        <dbReference type="ARBA" id="ARBA00022737"/>
    </source>
</evidence>
<dbReference type="GO" id="GO:0007155">
    <property type="term" value="P:cell adhesion"/>
    <property type="evidence" value="ECO:0007669"/>
    <property type="project" value="UniProtKB-KW"/>
</dbReference>
<dbReference type="SUPFAM" id="SSF48726">
    <property type="entry name" value="Immunoglobulin"/>
    <property type="match status" value="1"/>
</dbReference>
<comment type="subcellular location">
    <subcellularLocation>
        <location evidence="1">Cell membrane</location>
        <topology evidence="1">Lipid-anchor</topology>
        <topology evidence="1">GPI-anchor</topology>
    </subcellularLocation>
</comment>
<evidence type="ECO:0000256" key="12">
    <source>
        <dbReference type="ARBA" id="ARBA00037995"/>
    </source>
</evidence>
<reference evidence="15 16" key="1">
    <citation type="journal article" date="2018" name="Nat. Ecol. Evol.">
        <title>Shark genomes provide insights into elasmobranch evolution and the origin of vertebrates.</title>
        <authorList>
            <person name="Hara Y"/>
            <person name="Yamaguchi K"/>
            <person name="Onimaru K"/>
            <person name="Kadota M"/>
            <person name="Koyanagi M"/>
            <person name="Keeley SD"/>
            <person name="Tatsumi K"/>
            <person name="Tanaka K"/>
            <person name="Motone F"/>
            <person name="Kageyama Y"/>
            <person name="Nozu R"/>
            <person name="Adachi N"/>
            <person name="Nishimura O"/>
            <person name="Nakagawa R"/>
            <person name="Tanegashima C"/>
            <person name="Kiyatake I"/>
            <person name="Matsumoto R"/>
            <person name="Murakumo K"/>
            <person name="Nishida K"/>
            <person name="Terakita A"/>
            <person name="Kuratani S"/>
            <person name="Sato K"/>
            <person name="Hyodo S Kuraku.S."/>
        </authorList>
    </citation>
    <scope>NUCLEOTIDE SEQUENCE [LARGE SCALE GENOMIC DNA]</scope>
</reference>
<dbReference type="GO" id="GO:0005886">
    <property type="term" value="C:plasma membrane"/>
    <property type="evidence" value="ECO:0007669"/>
    <property type="project" value="UniProtKB-SubCell"/>
</dbReference>
<evidence type="ECO:0000256" key="6">
    <source>
        <dbReference type="ARBA" id="ARBA00022889"/>
    </source>
</evidence>
<evidence type="ECO:0000313" key="16">
    <source>
        <dbReference type="Proteomes" id="UP000288216"/>
    </source>
</evidence>
<dbReference type="SMART" id="SM00409">
    <property type="entry name" value="IG"/>
    <property type="match status" value="1"/>
</dbReference>
<keyword evidence="2" id="KW-1003">Cell membrane</keyword>
<keyword evidence="5" id="KW-0677">Repeat</keyword>
<dbReference type="InterPro" id="IPR013783">
    <property type="entry name" value="Ig-like_fold"/>
</dbReference>
<sequence>MKGDKSSMRDPPAVMEIKSPGMVLGKGGLLRCEALAVPAAAFEWYKGDKKLASGRQGIQIKNFSTRSILTVTNITEDHYGNYTCVAVNKLGTSSASHFLHVPSTEHYWITGSAEVILSWWCLVMALSCLVSTY</sequence>
<dbReference type="InterPro" id="IPR013098">
    <property type="entry name" value="Ig_I-set"/>
</dbReference>
<keyword evidence="4" id="KW-0732">Signal</keyword>
<comment type="similarity">
    <text evidence="12">Belongs to the immunoglobulin superfamily. IgLON family.</text>
</comment>
<keyword evidence="10" id="KW-0449">Lipoprotein</keyword>
<evidence type="ECO:0000256" key="9">
    <source>
        <dbReference type="ARBA" id="ARBA00023180"/>
    </source>
</evidence>
<dbReference type="InterPro" id="IPR003598">
    <property type="entry name" value="Ig_sub2"/>
</dbReference>
<evidence type="ECO:0000256" key="7">
    <source>
        <dbReference type="ARBA" id="ARBA00023136"/>
    </source>
</evidence>
<keyword evidence="16" id="KW-1185">Reference proteome</keyword>
<keyword evidence="11" id="KW-0393">Immunoglobulin domain</keyword>
<dbReference type="EMBL" id="BFAA01002675">
    <property type="protein sequence ID" value="GCB63537.1"/>
    <property type="molecule type" value="Genomic_DNA"/>
</dbReference>
<dbReference type="InterPro" id="IPR036179">
    <property type="entry name" value="Ig-like_dom_sf"/>
</dbReference>
<protein>
    <recommendedName>
        <fullName evidence="13">Neuronal growth regulator 1</fullName>
    </recommendedName>
</protein>
<dbReference type="STRING" id="75743.A0A401NRR2"/>
<evidence type="ECO:0000256" key="8">
    <source>
        <dbReference type="ARBA" id="ARBA00023157"/>
    </source>
</evidence>
<evidence type="ECO:0000256" key="13">
    <source>
        <dbReference type="ARBA" id="ARBA00041100"/>
    </source>
</evidence>
<evidence type="ECO:0000256" key="2">
    <source>
        <dbReference type="ARBA" id="ARBA00022475"/>
    </source>
</evidence>
<evidence type="ECO:0000256" key="3">
    <source>
        <dbReference type="ARBA" id="ARBA00022622"/>
    </source>
</evidence>
<dbReference type="PANTHER" id="PTHR42757:SF6">
    <property type="entry name" value="NEURONAL GROWTH REGULATOR 1"/>
    <property type="match status" value="1"/>
</dbReference>
<dbReference type="PANTHER" id="PTHR42757">
    <property type="entry name" value="IGLON FAMILY OF IMMUNOGLOBULIN SUPERFAMILY-RELATED"/>
    <property type="match status" value="1"/>
</dbReference>
<evidence type="ECO:0000313" key="15">
    <source>
        <dbReference type="EMBL" id="GCB63537.1"/>
    </source>
</evidence>
<dbReference type="SMART" id="SM00408">
    <property type="entry name" value="IGc2"/>
    <property type="match status" value="1"/>
</dbReference>
<feature type="domain" description="Ig-like" evidence="14">
    <location>
        <begin position="12"/>
        <end position="100"/>
    </location>
</feature>
<evidence type="ECO:0000256" key="4">
    <source>
        <dbReference type="ARBA" id="ARBA00022729"/>
    </source>
</evidence>
<comment type="caution">
    <text evidence="15">The sequence shown here is derived from an EMBL/GenBank/DDBJ whole genome shotgun (WGS) entry which is preliminary data.</text>
</comment>
<evidence type="ECO:0000259" key="14">
    <source>
        <dbReference type="PROSITE" id="PS50835"/>
    </source>
</evidence>
<dbReference type="PROSITE" id="PS50835">
    <property type="entry name" value="IG_LIKE"/>
    <property type="match status" value="1"/>
</dbReference>
<dbReference type="InterPro" id="IPR050876">
    <property type="entry name" value="IgLON_domain"/>
</dbReference>
<name>A0A401NRR2_SCYTO</name>
<dbReference type="Pfam" id="PF07679">
    <property type="entry name" value="I-set"/>
    <property type="match status" value="1"/>
</dbReference>
<evidence type="ECO:0000256" key="11">
    <source>
        <dbReference type="ARBA" id="ARBA00023319"/>
    </source>
</evidence>
<dbReference type="FunFam" id="2.60.40.10:FF:000305">
    <property type="entry name" value="neurotrimin isoform X2"/>
    <property type="match status" value="1"/>
</dbReference>
<accession>A0A401NRR2</accession>
<dbReference type="InterPro" id="IPR007110">
    <property type="entry name" value="Ig-like_dom"/>
</dbReference>
<keyword evidence="8" id="KW-1015">Disulfide bond</keyword>